<comment type="similarity">
    <text evidence="1">Belongs to the SNAPIN family.</text>
</comment>
<dbReference type="GO" id="GO:0000149">
    <property type="term" value="F:SNARE binding"/>
    <property type="evidence" value="ECO:0007669"/>
    <property type="project" value="TreeGrafter"/>
</dbReference>
<name>A0A0N5AVP1_9BILA</name>
<dbReference type="PANTHER" id="PTHR31305:SF2">
    <property type="entry name" value="SNARE-ASSOCIATED PROTEIN SNAPIN"/>
    <property type="match status" value="1"/>
</dbReference>
<dbReference type="Pfam" id="PF14712">
    <property type="entry name" value="Snapin_Pallidin"/>
    <property type="match status" value="1"/>
</dbReference>
<dbReference type="Proteomes" id="UP000046393">
    <property type="component" value="Unplaced"/>
</dbReference>
<dbReference type="InterPro" id="IPR017246">
    <property type="entry name" value="Snapin"/>
</dbReference>
<dbReference type="GO" id="GO:0099078">
    <property type="term" value="C:BORC complex"/>
    <property type="evidence" value="ECO:0007669"/>
    <property type="project" value="TreeGrafter"/>
</dbReference>
<dbReference type="GO" id="GO:0008333">
    <property type="term" value="P:endosome to lysosome transport"/>
    <property type="evidence" value="ECO:0007669"/>
    <property type="project" value="TreeGrafter"/>
</dbReference>
<dbReference type="GO" id="GO:2000300">
    <property type="term" value="P:regulation of synaptic vesicle exocytosis"/>
    <property type="evidence" value="ECO:0007669"/>
    <property type="project" value="TreeGrafter"/>
</dbReference>
<dbReference type="WBParaSite" id="SMUV_0000896501-mRNA-1">
    <property type="protein sequence ID" value="SMUV_0000896501-mRNA-1"/>
    <property type="gene ID" value="SMUV_0000896501"/>
</dbReference>
<dbReference type="GO" id="GO:0008021">
    <property type="term" value="C:synaptic vesicle"/>
    <property type="evidence" value="ECO:0007669"/>
    <property type="project" value="TreeGrafter"/>
</dbReference>
<sequence length="127" mass="14261">MSASAEPSPTHAAGGTDMSEGLMDIMKPAVERLDAQILATKSSQYYLNQSIQELAEYLKEVSNKKQAPFDLDVYVRKLDDSKKRIATVATLLQNLHERLGKLQRKIAREVYSQKQVITQMPPSQPSR</sequence>
<protein>
    <recommendedName>
        <fullName evidence="3">Biogenesis of lysosome-related organelles complex 1 subunit 7</fullName>
    </recommendedName>
</protein>
<evidence type="ECO:0000256" key="4">
    <source>
        <dbReference type="SAM" id="MobiDB-lite"/>
    </source>
</evidence>
<dbReference type="GO" id="GO:0007040">
    <property type="term" value="P:lysosome organization"/>
    <property type="evidence" value="ECO:0007669"/>
    <property type="project" value="TreeGrafter"/>
</dbReference>
<dbReference type="AlphaFoldDB" id="A0A0N5AVP1"/>
<dbReference type="GO" id="GO:0031083">
    <property type="term" value="C:BLOC-1 complex"/>
    <property type="evidence" value="ECO:0007669"/>
    <property type="project" value="InterPro"/>
</dbReference>
<reference evidence="6" key="1">
    <citation type="submission" date="2017-02" db="UniProtKB">
        <authorList>
            <consortium name="WormBaseParasite"/>
        </authorList>
    </citation>
    <scope>IDENTIFICATION</scope>
</reference>
<evidence type="ECO:0000313" key="5">
    <source>
        <dbReference type="Proteomes" id="UP000046393"/>
    </source>
</evidence>
<organism evidence="5 6">
    <name type="scientific">Syphacia muris</name>
    <dbReference type="NCBI Taxonomy" id="451379"/>
    <lineage>
        <taxon>Eukaryota</taxon>
        <taxon>Metazoa</taxon>
        <taxon>Ecdysozoa</taxon>
        <taxon>Nematoda</taxon>
        <taxon>Chromadorea</taxon>
        <taxon>Rhabditida</taxon>
        <taxon>Spirurina</taxon>
        <taxon>Oxyuridomorpha</taxon>
        <taxon>Oxyuroidea</taxon>
        <taxon>Oxyuridae</taxon>
        <taxon>Syphacia</taxon>
    </lineage>
</organism>
<accession>A0A0N5AVP1</accession>
<dbReference type="GO" id="GO:0032418">
    <property type="term" value="P:lysosome localization"/>
    <property type="evidence" value="ECO:0007669"/>
    <property type="project" value="TreeGrafter"/>
</dbReference>
<feature type="region of interest" description="Disordered" evidence="4">
    <location>
        <begin position="1"/>
        <end position="20"/>
    </location>
</feature>
<keyword evidence="5" id="KW-1185">Reference proteome</keyword>
<evidence type="ECO:0000256" key="1">
    <source>
        <dbReference type="ARBA" id="ARBA00006111"/>
    </source>
</evidence>
<keyword evidence="2" id="KW-0175">Coiled coil</keyword>
<proteinExistence type="inferred from homology"/>
<dbReference type="STRING" id="451379.A0A0N5AVP1"/>
<dbReference type="PANTHER" id="PTHR31305">
    <property type="entry name" value="SNARE-ASSOCIATED PROTEIN SNAPIN"/>
    <property type="match status" value="1"/>
</dbReference>
<dbReference type="GO" id="GO:0016079">
    <property type="term" value="P:synaptic vesicle exocytosis"/>
    <property type="evidence" value="ECO:0007669"/>
    <property type="project" value="TreeGrafter"/>
</dbReference>
<evidence type="ECO:0000313" key="6">
    <source>
        <dbReference type="WBParaSite" id="SMUV_0000896501-mRNA-1"/>
    </source>
</evidence>
<dbReference type="GO" id="GO:0006886">
    <property type="term" value="P:intracellular protein transport"/>
    <property type="evidence" value="ECO:0007669"/>
    <property type="project" value="InterPro"/>
</dbReference>
<dbReference type="InterPro" id="IPR028119">
    <property type="entry name" value="Snapin/Pallidin/Snn1"/>
</dbReference>
<evidence type="ECO:0000256" key="3">
    <source>
        <dbReference type="ARBA" id="ARBA00033330"/>
    </source>
</evidence>
<evidence type="ECO:0000256" key="2">
    <source>
        <dbReference type="ARBA" id="ARBA00023054"/>
    </source>
</evidence>